<dbReference type="CDD" id="cd00158">
    <property type="entry name" value="RHOD"/>
    <property type="match status" value="1"/>
</dbReference>
<feature type="domain" description="Rhodanese" evidence="2">
    <location>
        <begin position="18"/>
        <end position="112"/>
    </location>
</feature>
<evidence type="ECO:0000313" key="4">
    <source>
        <dbReference type="Proteomes" id="UP000655570"/>
    </source>
</evidence>
<dbReference type="Proteomes" id="UP000655570">
    <property type="component" value="Unassembled WGS sequence"/>
</dbReference>
<dbReference type="PANTHER" id="PTHR44086">
    <property type="entry name" value="THIOSULFATE SULFURTRANSFERASE RDL2, MITOCHONDRIAL-RELATED"/>
    <property type="match status" value="1"/>
</dbReference>
<dbReference type="Gene3D" id="3.40.250.10">
    <property type="entry name" value="Rhodanese-like domain"/>
    <property type="match status" value="1"/>
</dbReference>
<keyword evidence="4" id="KW-1185">Reference proteome</keyword>
<organism evidence="3 4">
    <name type="scientific">Oerskovia merdavium</name>
    <dbReference type="NCBI Taxonomy" id="2762227"/>
    <lineage>
        <taxon>Bacteria</taxon>
        <taxon>Bacillati</taxon>
        <taxon>Actinomycetota</taxon>
        <taxon>Actinomycetes</taxon>
        <taxon>Micrococcales</taxon>
        <taxon>Cellulomonadaceae</taxon>
        <taxon>Oerskovia</taxon>
    </lineage>
</organism>
<dbReference type="InterPro" id="IPR001763">
    <property type="entry name" value="Rhodanese-like_dom"/>
</dbReference>
<evidence type="ECO:0000259" key="2">
    <source>
        <dbReference type="PROSITE" id="PS50206"/>
    </source>
</evidence>
<proteinExistence type="predicted"/>
<dbReference type="EMBL" id="JACSQF010000022">
    <property type="protein sequence ID" value="MBD7982437.1"/>
    <property type="molecule type" value="Genomic_DNA"/>
</dbReference>
<dbReference type="Pfam" id="PF00581">
    <property type="entry name" value="Rhodanese"/>
    <property type="match status" value="1"/>
</dbReference>
<protein>
    <submittedName>
        <fullName evidence="3">Sulfurtransferase</fullName>
    </submittedName>
</protein>
<comment type="caution">
    <text evidence="3">The sequence shown here is derived from an EMBL/GenBank/DDBJ whole genome shotgun (WGS) entry which is preliminary data.</text>
</comment>
<sequence length="136" mass="13563">MTQHQPLLTPATDAGARVAAGAFLVDVRSEGGRATAGAIPGATITDRDDLDAIFGSVAAPAISLDTPVVVVCGSERGSGPVAEALAARGYTNVSHVEGGFPAWRDAGLPAEPGAGEEDPAGEAPSSGPHEPVRQRA</sequence>
<dbReference type="PROSITE" id="PS50206">
    <property type="entry name" value="RHODANESE_3"/>
    <property type="match status" value="1"/>
</dbReference>
<name>A0ABR8U317_9CELL</name>
<accession>A0ABR8U317</accession>
<evidence type="ECO:0000313" key="3">
    <source>
        <dbReference type="EMBL" id="MBD7982437.1"/>
    </source>
</evidence>
<dbReference type="SUPFAM" id="SSF52821">
    <property type="entry name" value="Rhodanese/Cell cycle control phosphatase"/>
    <property type="match status" value="1"/>
</dbReference>
<dbReference type="InterPro" id="IPR036873">
    <property type="entry name" value="Rhodanese-like_dom_sf"/>
</dbReference>
<feature type="region of interest" description="Disordered" evidence="1">
    <location>
        <begin position="101"/>
        <end position="136"/>
    </location>
</feature>
<evidence type="ECO:0000256" key="1">
    <source>
        <dbReference type="SAM" id="MobiDB-lite"/>
    </source>
</evidence>
<dbReference type="RefSeq" id="WP_191805649.1">
    <property type="nucleotide sequence ID" value="NZ_JACSQF010000022.1"/>
</dbReference>
<gene>
    <name evidence="3" type="ORF">H9641_17185</name>
</gene>
<dbReference type="PANTHER" id="PTHR44086:SF10">
    <property type="entry name" value="THIOSULFATE SULFURTRANSFERASE_RHODANESE-LIKE DOMAIN-CONTAINING PROTEIN 3"/>
    <property type="match status" value="1"/>
</dbReference>
<reference evidence="3 4" key="1">
    <citation type="submission" date="2020-08" db="EMBL/GenBank/DDBJ databases">
        <title>A Genomic Blueprint of the Chicken Gut Microbiome.</title>
        <authorList>
            <person name="Gilroy R."/>
            <person name="Ravi A."/>
            <person name="Getino M."/>
            <person name="Pursley I."/>
            <person name="Horton D.L."/>
            <person name="Alikhan N.-F."/>
            <person name="Baker D."/>
            <person name="Gharbi K."/>
            <person name="Hall N."/>
            <person name="Watson M."/>
            <person name="Adriaenssens E.M."/>
            <person name="Foster-Nyarko E."/>
            <person name="Jarju S."/>
            <person name="Secka A."/>
            <person name="Antonio M."/>
            <person name="Oren A."/>
            <person name="Chaudhuri R."/>
            <person name="La Ragione R.M."/>
            <person name="Hildebrand F."/>
            <person name="Pallen M.J."/>
        </authorList>
    </citation>
    <scope>NUCLEOTIDE SEQUENCE [LARGE SCALE GENOMIC DNA]</scope>
    <source>
        <strain evidence="3 4">Sa2CUA9</strain>
    </source>
</reference>
<dbReference type="SMART" id="SM00450">
    <property type="entry name" value="RHOD"/>
    <property type="match status" value="1"/>
</dbReference>